<dbReference type="InterPro" id="IPR018114">
    <property type="entry name" value="TRYPSIN_HIS"/>
</dbReference>
<dbReference type="InterPro" id="IPR050966">
    <property type="entry name" value="Glutamyl_endopeptidase"/>
</dbReference>
<evidence type="ECO:0000313" key="3">
    <source>
        <dbReference type="EMBL" id="QZA77892.1"/>
    </source>
</evidence>
<dbReference type="EMBL" id="CP081150">
    <property type="protein sequence ID" value="QZA77892.1"/>
    <property type="molecule type" value="Genomic_DNA"/>
</dbReference>
<dbReference type="InterPro" id="IPR009003">
    <property type="entry name" value="Peptidase_S1_PA"/>
</dbReference>
<sequence>MTFEEKLAVSLGLGLSALTLLGAISLAFSQNTPPAKPIVAMESAASLALAEEAEVTAQRIALFFGRDDRVVVPAPYPAPFAAIGQLRTKNDYTCTATLVAPDLAVTAAHCFMMEAKRADVGQWFMAGFNQGQYQAKYQIIDQVFHPAFKQGLQYKGEDVYILPQAAEHDIAWLKLKLVEGVAPKPMPLFQGGRAELDAEFQSAKMLLNQGGFAEDHDAILTAHLGCTLSEFRSNNTMYHRCDTLSGDSGSPIWLTTPNGPLLIGVQSSAPDWFNRKKADNVGVTVLQLPAKP</sequence>
<evidence type="ECO:0000256" key="1">
    <source>
        <dbReference type="ARBA" id="ARBA00022729"/>
    </source>
</evidence>
<dbReference type="PROSITE" id="PS00134">
    <property type="entry name" value="TRYPSIN_HIS"/>
    <property type="match status" value="1"/>
</dbReference>
<reference evidence="3 4" key="1">
    <citation type="submission" date="2021-08" db="EMBL/GenBank/DDBJ databases">
        <title>complete genome sequencing of Deefgea sp. D25.</title>
        <authorList>
            <person name="Bae J.-W."/>
            <person name="Gim D.-H."/>
        </authorList>
    </citation>
    <scope>NUCLEOTIDE SEQUENCE [LARGE SCALE GENOMIC DNA]</scope>
    <source>
        <strain evidence="3 4">D25</strain>
    </source>
</reference>
<evidence type="ECO:0000313" key="4">
    <source>
        <dbReference type="Proteomes" id="UP000825679"/>
    </source>
</evidence>
<dbReference type="PANTHER" id="PTHR15462:SF8">
    <property type="entry name" value="SERINE PROTEASE"/>
    <property type="match status" value="1"/>
</dbReference>
<organism evidence="3 4">
    <name type="scientific">Deefgea tanakiae</name>
    <dbReference type="NCBI Taxonomy" id="2865840"/>
    <lineage>
        <taxon>Bacteria</taxon>
        <taxon>Pseudomonadati</taxon>
        <taxon>Pseudomonadota</taxon>
        <taxon>Betaproteobacteria</taxon>
        <taxon>Neisseriales</taxon>
        <taxon>Chitinibacteraceae</taxon>
        <taxon>Deefgea</taxon>
    </lineage>
</organism>
<dbReference type="GO" id="GO:0016787">
    <property type="term" value="F:hydrolase activity"/>
    <property type="evidence" value="ECO:0007669"/>
    <property type="project" value="UniProtKB-KW"/>
</dbReference>
<dbReference type="EC" id="3.4.21.-" evidence="3"/>
<keyword evidence="1" id="KW-0732">Signal</keyword>
<dbReference type="SUPFAM" id="SSF50494">
    <property type="entry name" value="Trypsin-like serine proteases"/>
    <property type="match status" value="1"/>
</dbReference>
<dbReference type="InterPro" id="IPR043504">
    <property type="entry name" value="Peptidase_S1_PA_chymotrypsin"/>
</dbReference>
<evidence type="ECO:0000259" key="2">
    <source>
        <dbReference type="Pfam" id="PF00089"/>
    </source>
</evidence>
<name>A0ABX8Z5N0_9NEIS</name>
<dbReference type="RefSeq" id="WP_221006270.1">
    <property type="nucleotide sequence ID" value="NZ_CP081150.1"/>
</dbReference>
<dbReference type="PANTHER" id="PTHR15462">
    <property type="entry name" value="SERINE PROTEASE"/>
    <property type="match status" value="1"/>
</dbReference>
<dbReference type="Gene3D" id="2.40.10.10">
    <property type="entry name" value="Trypsin-like serine proteases"/>
    <property type="match status" value="2"/>
</dbReference>
<dbReference type="InterPro" id="IPR001254">
    <property type="entry name" value="Trypsin_dom"/>
</dbReference>
<proteinExistence type="predicted"/>
<keyword evidence="3" id="KW-0378">Hydrolase</keyword>
<accession>A0ABX8Z5N0</accession>
<keyword evidence="4" id="KW-1185">Reference proteome</keyword>
<dbReference type="Proteomes" id="UP000825679">
    <property type="component" value="Chromosome"/>
</dbReference>
<dbReference type="Pfam" id="PF00089">
    <property type="entry name" value="Trypsin"/>
    <property type="match status" value="1"/>
</dbReference>
<gene>
    <name evidence="3" type="ORF">K4H28_00150</name>
</gene>
<feature type="domain" description="Peptidase S1" evidence="2">
    <location>
        <begin position="78"/>
        <end position="176"/>
    </location>
</feature>
<protein>
    <submittedName>
        <fullName evidence="3">Trypsin-like serine protease</fullName>
        <ecNumber evidence="3">3.4.21.-</ecNumber>
    </submittedName>
</protein>